<comment type="caution">
    <text evidence="1">The sequence shown here is derived from an EMBL/GenBank/DDBJ whole genome shotgun (WGS) entry which is preliminary data.</text>
</comment>
<organism evidence="1 2">
    <name type="scientific">Plutella xylostella</name>
    <name type="common">Diamondback moth</name>
    <name type="synonym">Plutella maculipennis</name>
    <dbReference type="NCBI Taxonomy" id="51655"/>
    <lineage>
        <taxon>Eukaryota</taxon>
        <taxon>Metazoa</taxon>
        <taxon>Ecdysozoa</taxon>
        <taxon>Arthropoda</taxon>
        <taxon>Hexapoda</taxon>
        <taxon>Insecta</taxon>
        <taxon>Pterygota</taxon>
        <taxon>Neoptera</taxon>
        <taxon>Endopterygota</taxon>
        <taxon>Lepidoptera</taxon>
        <taxon>Glossata</taxon>
        <taxon>Ditrysia</taxon>
        <taxon>Yponomeutoidea</taxon>
        <taxon>Plutellidae</taxon>
        <taxon>Plutella</taxon>
    </lineage>
</organism>
<gene>
    <name evidence="1" type="ORF">JYU34_010300</name>
</gene>
<sequence>MSSYDYIVQHSRSHVKCNLCNVFLTSNDQNIETHVEGGTHSAHYLTRLKIQNNIVVNECEDCEDHDQLRCVICDEYFSYSDNIDSLTEHIESCEHEQAMGEIDQAISGQYLDLPVVGSRLVHCTICDCKLGFTLNCITEHTEGFRHRSALADQLRNDNGIFRYANNDDDLWCKICNVVIDNDLDSILDHVDNDADHESILEELENVVEDEDISLEKFLSELNEDKAYCKTCEVYVPCNVHNLTEHIEGCRHSRLREEE</sequence>
<evidence type="ECO:0000313" key="1">
    <source>
        <dbReference type="EMBL" id="KAG7304904.1"/>
    </source>
</evidence>
<keyword evidence="2" id="KW-1185">Reference proteome</keyword>
<protein>
    <recommendedName>
        <fullName evidence="3">C2H2-type domain-containing protein</fullName>
    </recommendedName>
</protein>
<reference evidence="1 2" key="1">
    <citation type="submission" date="2021-06" db="EMBL/GenBank/DDBJ databases">
        <title>A haploid diamondback moth (Plutella xylostella L.) genome assembly resolves 31 chromosomes and identifies a diamide resistance mutation.</title>
        <authorList>
            <person name="Ward C.M."/>
            <person name="Perry K.D."/>
            <person name="Baker G."/>
            <person name="Powis K."/>
            <person name="Heckel D.G."/>
            <person name="Baxter S.W."/>
        </authorList>
    </citation>
    <scope>NUCLEOTIDE SEQUENCE [LARGE SCALE GENOMIC DNA]</scope>
    <source>
        <strain evidence="1 2">LV</strain>
        <tissue evidence="1">Single pupa</tissue>
    </source>
</reference>
<dbReference type="EMBL" id="JAHIBW010000014">
    <property type="protein sequence ID" value="KAG7304904.1"/>
    <property type="molecule type" value="Genomic_DNA"/>
</dbReference>
<evidence type="ECO:0000313" key="2">
    <source>
        <dbReference type="Proteomes" id="UP000823941"/>
    </source>
</evidence>
<evidence type="ECO:0008006" key="3">
    <source>
        <dbReference type="Google" id="ProtNLM"/>
    </source>
</evidence>
<name>A0ABQ7QI68_PLUXY</name>
<accession>A0ABQ7QI68</accession>
<proteinExistence type="predicted"/>
<dbReference type="Proteomes" id="UP000823941">
    <property type="component" value="Chromosome 14"/>
</dbReference>